<dbReference type="EMBL" id="KV442060">
    <property type="protein sequence ID" value="OAQ27054.1"/>
    <property type="molecule type" value="Genomic_DNA"/>
</dbReference>
<gene>
    <name evidence="2" type="ORF">K457DRAFT_127727</name>
</gene>
<accession>A0A197JRV0</accession>
<name>A0A197JRV0_9FUNG</name>
<organism evidence="2 3">
    <name type="scientific">Linnemannia elongata AG-77</name>
    <dbReference type="NCBI Taxonomy" id="1314771"/>
    <lineage>
        <taxon>Eukaryota</taxon>
        <taxon>Fungi</taxon>
        <taxon>Fungi incertae sedis</taxon>
        <taxon>Mucoromycota</taxon>
        <taxon>Mortierellomycotina</taxon>
        <taxon>Mortierellomycetes</taxon>
        <taxon>Mortierellales</taxon>
        <taxon>Mortierellaceae</taxon>
        <taxon>Linnemannia</taxon>
    </lineage>
</organism>
<evidence type="ECO:0000256" key="1">
    <source>
        <dbReference type="SAM" id="MobiDB-lite"/>
    </source>
</evidence>
<protein>
    <submittedName>
        <fullName evidence="2">Uncharacterized protein</fullName>
    </submittedName>
</protein>
<feature type="region of interest" description="Disordered" evidence="1">
    <location>
        <begin position="112"/>
        <end position="156"/>
    </location>
</feature>
<evidence type="ECO:0000313" key="3">
    <source>
        <dbReference type="Proteomes" id="UP000078512"/>
    </source>
</evidence>
<dbReference type="AlphaFoldDB" id="A0A197JRV0"/>
<reference evidence="2 3" key="1">
    <citation type="submission" date="2016-05" db="EMBL/GenBank/DDBJ databases">
        <title>Genome sequencing reveals origins of a unique bacterial endosymbiosis in the earliest lineages of terrestrial Fungi.</title>
        <authorList>
            <consortium name="DOE Joint Genome Institute"/>
            <person name="Uehling J."/>
            <person name="Gryganskyi A."/>
            <person name="Hameed K."/>
            <person name="Tschaplinski T."/>
            <person name="Misztal P."/>
            <person name="Wu S."/>
            <person name="Desiro A."/>
            <person name="Vande Pol N."/>
            <person name="Du Z.-Y."/>
            <person name="Zienkiewicz A."/>
            <person name="Zienkiewicz K."/>
            <person name="Morin E."/>
            <person name="Tisserant E."/>
            <person name="Splivallo R."/>
            <person name="Hainaut M."/>
            <person name="Henrissat B."/>
            <person name="Ohm R."/>
            <person name="Kuo A."/>
            <person name="Yan J."/>
            <person name="Lipzen A."/>
            <person name="Nolan M."/>
            <person name="Labutti K."/>
            <person name="Barry K."/>
            <person name="Goldstein A."/>
            <person name="Labbe J."/>
            <person name="Schadt C."/>
            <person name="Tuskan G."/>
            <person name="Grigoriev I."/>
            <person name="Martin F."/>
            <person name="Vilgalys R."/>
            <person name="Bonito G."/>
        </authorList>
    </citation>
    <scope>NUCLEOTIDE SEQUENCE [LARGE SCALE GENOMIC DNA]</scope>
    <source>
        <strain evidence="2 3">AG-77</strain>
    </source>
</reference>
<proteinExistence type="predicted"/>
<dbReference type="Proteomes" id="UP000078512">
    <property type="component" value="Unassembled WGS sequence"/>
</dbReference>
<keyword evidence="3" id="KW-1185">Reference proteome</keyword>
<sequence length="156" mass="17798">MAEGELPGLTSWDEVDRTANPVREAYYLSKSLRNLLRRMLNLLSNKRCKRKHDETNKGLDNDDSDHEGKKVCFAGLTAEHQRRSLGTCEDLFEEAFEEVFEEVFDEKNKVATKAPTWTSQEEPTEMKVVQQEEPAAIDVADPKTEEVPFFKSGSSQ</sequence>
<evidence type="ECO:0000313" key="2">
    <source>
        <dbReference type="EMBL" id="OAQ27054.1"/>
    </source>
</evidence>